<dbReference type="Proteomes" id="UP001241605">
    <property type="component" value="Chromosome"/>
</dbReference>
<evidence type="ECO:0000313" key="1">
    <source>
        <dbReference type="EMBL" id="WGW02564.1"/>
    </source>
</evidence>
<evidence type="ECO:0008006" key="3">
    <source>
        <dbReference type="Google" id="ProtNLM"/>
    </source>
</evidence>
<protein>
    <recommendedName>
        <fullName evidence="3">Lipoprotein</fullName>
    </recommendedName>
</protein>
<sequence>MTQVFGAGSARKVFMTVAMGLALAGCGQMQLGVFNTKGRIAEQEQSPMSVATFGQTAVELDGVRYLYDYTATGQPMVPHATEDALSEVLVPGEARAPILRIGRADGTPMTQSTKGHSLQVATFLCSEHPEWPRTVLPAAGQSAQSTPDWVADGHWHVVRPCG</sequence>
<organism evidence="1 2">
    <name type="scientific">Tropicibacter oceani</name>
    <dbReference type="NCBI Taxonomy" id="3058420"/>
    <lineage>
        <taxon>Bacteria</taxon>
        <taxon>Pseudomonadati</taxon>
        <taxon>Pseudomonadota</taxon>
        <taxon>Alphaproteobacteria</taxon>
        <taxon>Rhodobacterales</taxon>
        <taxon>Roseobacteraceae</taxon>
        <taxon>Tropicibacter</taxon>
    </lineage>
</organism>
<accession>A0ABY8QD54</accession>
<proteinExistence type="predicted"/>
<keyword evidence="2" id="KW-1185">Reference proteome</keyword>
<dbReference type="RefSeq" id="WP_282299197.1">
    <property type="nucleotide sequence ID" value="NZ_CP124616.1"/>
</dbReference>
<reference evidence="1 2" key="1">
    <citation type="submission" date="2023-05" db="EMBL/GenBank/DDBJ databases">
        <title>YMD87, complete Genome.</title>
        <authorList>
            <person name="Zhang J."/>
            <person name="Xu X."/>
        </authorList>
    </citation>
    <scope>NUCLEOTIDE SEQUENCE [LARGE SCALE GENOMIC DNA]</scope>
    <source>
        <strain evidence="1 2">YMD87</strain>
    </source>
</reference>
<gene>
    <name evidence="1" type="ORF">QF118_11475</name>
</gene>
<dbReference type="EMBL" id="CP124616">
    <property type="protein sequence ID" value="WGW02564.1"/>
    <property type="molecule type" value="Genomic_DNA"/>
</dbReference>
<name>A0ABY8QD54_9RHOB</name>
<evidence type="ECO:0000313" key="2">
    <source>
        <dbReference type="Proteomes" id="UP001241605"/>
    </source>
</evidence>